<evidence type="ECO:0000256" key="2">
    <source>
        <dbReference type="ARBA" id="ARBA00023125"/>
    </source>
</evidence>
<keyword evidence="2" id="KW-0238">DNA-binding</keyword>
<feature type="region of interest" description="Disordered" evidence="5">
    <location>
        <begin position="1"/>
        <end position="31"/>
    </location>
</feature>
<organism evidence="7 8">
    <name type="scientific">Thalictrum thalictroides</name>
    <name type="common">Rue-anemone</name>
    <name type="synonym">Anemone thalictroides</name>
    <dbReference type="NCBI Taxonomy" id="46969"/>
    <lineage>
        <taxon>Eukaryota</taxon>
        <taxon>Viridiplantae</taxon>
        <taxon>Streptophyta</taxon>
        <taxon>Embryophyta</taxon>
        <taxon>Tracheophyta</taxon>
        <taxon>Spermatophyta</taxon>
        <taxon>Magnoliopsida</taxon>
        <taxon>Ranunculales</taxon>
        <taxon>Ranunculaceae</taxon>
        <taxon>Thalictroideae</taxon>
        <taxon>Thalictrum</taxon>
    </lineage>
</organism>
<evidence type="ECO:0000313" key="8">
    <source>
        <dbReference type="Proteomes" id="UP000554482"/>
    </source>
</evidence>
<dbReference type="Proteomes" id="UP000554482">
    <property type="component" value="Unassembled WGS sequence"/>
</dbReference>
<dbReference type="PANTHER" id="PTHR31719">
    <property type="entry name" value="NAC TRANSCRIPTION FACTOR 56"/>
    <property type="match status" value="1"/>
</dbReference>
<evidence type="ECO:0000256" key="3">
    <source>
        <dbReference type="ARBA" id="ARBA00023163"/>
    </source>
</evidence>
<feature type="domain" description="NAC" evidence="6">
    <location>
        <begin position="56"/>
        <end position="213"/>
    </location>
</feature>
<name>A0A7J6WCD3_THATH</name>
<protein>
    <submittedName>
        <fullName evidence="7">Nac domain-containing protein</fullName>
    </submittedName>
</protein>
<evidence type="ECO:0000256" key="5">
    <source>
        <dbReference type="SAM" id="MobiDB-lite"/>
    </source>
</evidence>
<dbReference type="PROSITE" id="PS51005">
    <property type="entry name" value="NAC"/>
    <property type="match status" value="1"/>
</dbReference>
<evidence type="ECO:0000259" key="6">
    <source>
        <dbReference type="PROSITE" id="PS51005"/>
    </source>
</evidence>
<keyword evidence="1" id="KW-0805">Transcription regulation</keyword>
<keyword evidence="8" id="KW-1185">Reference proteome</keyword>
<gene>
    <name evidence="7" type="ORF">FRX31_015431</name>
</gene>
<dbReference type="GO" id="GO:0006355">
    <property type="term" value="P:regulation of DNA-templated transcription"/>
    <property type="evidence" value="ECO:0007669"/>
    <property type="project" value="InterPro"/>
</dbReference>
<proteinExistence type="predicted"/>
<feature type="region of interest" description="Disordered" evidence="5">
    <location>
        <begin position="213"/>
        <end position="239"/>
    </location>
</feature>
<keyword evidence="3" id="KW-0804">Transcription</keyword>
<dbReference type="Gene3D" id="2.170.150.80">
    <property type="entry name" value="NAC domain"/>
    <property type="match status" value="1"/>
</dbReference>
<evidence type="ECO:0000256" key="4">
    <source>
        <dbReference type="ARBA" id="ARBA00023242"/>
    </source>
</evidence>
<evidence type="ECO:0000313" key="7">
    <source>
        <dbReference type="EMBL" id="KAF5194981.1"/>
    </source>
</evidence>
<dbReference type="GO" id="GO:0003677">
    <property type="term" value="F:DNA binding"/>
    <property type="evidence" value="ECO:0007669"/>
    <property type="project" value="UniProtKB-KW"/>
</dbReference>
<dbReference type="SUPFAM" id="SSF101941">
    <property type="entry name" value="NAC domain"/>
    <property type="match status" value="1"/>
</dbReference>
<accession>A0A7J6WCD3</accession>
<dbReference type="PANTHER" id="PTHR31719:SF94">
    <property type="entry name" value="PROTEIN ATAF2"/>
    <property type="match status" value="1"/>
</dbReference>
<comment type="caution">
    <text evidence="7">The sequence shown here is derived from an EMBL/GenBank/DDBJ whole genome shotgun (WGS) entry which is preliminary data.</text>
</comment>
<dbReference type="InterPro" id="IPR036093">
    <property type="entry name" value="NAC_dom_sf"/>
</dbReference>
<dbReference type="Pfam" id="PF02365">
    <property type="entry name" value="NAM"/>
    <property type="match status" value="1"/>
</dbReference>
<evidence type="ECO:0000256" key="1">
    <source>
        <dbReference type="ARBA" id="ARBA00023015"/>
    </source>
</evidence>
<keyword evidence="4" id="KW-0539">Nucleus</keyword>
<sequence length="448" mass="50096">MARKSKKSRDSSTPLSPVPSPLSNNADEEDNEITADIVAAARHGDQQAIDRYLSSFPAGYRFAPLDYELIEEYLYKKIKNQRLPINNIIEIDIYKHNPYDLAARYKPQNKDDSNKKWYFITPRDRKYPNGDRPNRAAGDGYWKATGADTTIEHNIIGKKKTLVFYIGKPKPPGGVKTKWIMYEYRIEATTARERAHAGDMRLDDYTLVRIHEKKTSAEKDSSPKAGGRSNKAPKENARNNVVVDKAPKAKRIKAAVDHTDCDNNQIVAVQSPPIENKATVDQITSMNNPPSSNCDLLSPVSNITSTNYDEDGLHEVGQLLSTNSALQNAISDLLYITSDSGHLVPSTLDDSVYQGYQGNQHMGPVLEAGDLYNNSDGLLEGRIPDASFYQQCYYFNSSSASQTDGWFPQPYYNNDFIGFQTMSNVNGIFTDELKADGDLPMNELPETI</sequence>
<feature type="compositionally biased region" description="Basic and acidic residues" evidence="5">
    <location>
        <begin position="213"/>
        <end position="222"/>
    </location>
</feature>
<dbReference type="EMBL" id="JABWDY010017997">
    <property type="protein sequence ID" value="KAF5194981.1"/>
    <property type="molecule type" value="Genomic_DNA"/>
</dbReference>
<reference evidence="7 8" key="1">
    <citation type="submission" date="2020-06" db="EMBL/GenBank/DDBJ databases">
        <title>Transcriptomic and genomic resources for Thalictrum thalictroides and T. hernandezii: Facilitating candidate gene discovery in an emerging model plant lineage.</title>
        <authorList>
            <person name="Arias T."/>
            <person name="Riano-Pachon D.M."/>
            <person name="Di Stilio V.S."/>
        </authorList>
    </citation>
    <scope>NUCLEOTIDE SEQUENCE [LARGE SCALE GENOMIC DNA]</scope>
    <source>
        <strain evidence="8">cv. WT478/WT964</strain>
        <tissue evidence="7">Leaves</tissue>
    </source>
</reference>
<dbReference type="AlphaFoldDB" id="A0A7J6WCD3"/>
<dbReference type="InterPro" id="IPR003441">
    <property type="entry name" value="NAC-dom"/>
</dbReference>